<keyword evidence="12" id="KW-1185">Reference proteome</keyword>
<keyword evidence="4 8" id="KW-0028">Amino-acid biosynthesis</keyword>
<evidence type="ECO:0000256" key="8">
    <source>
        <dbReference type="PROSITE-ProRule" id="PRU01198"/>
    </source>
</evidence>
<accession>A0ABW9QUA6</accession>
<evidence type="ECO:0000256" key="4">
    <source>
        <dbReference type="ARBA" id="ARBA00022605"/>
    </source>
</evidence>
<evidence type="ECO:0000256" key="6">
    <source>
        <dbReference type="ARBA" id="ARBA00023304"/>
    </source>
</evidence>
<evidence type="ECO:0000256" key="7">
    <source>
        <dbReference type="NCBIfam" id="TIGR00465"/>
    </source>
</evidence>
<dbReference type="Gene3D" id="3.40.50.720">
    <property type="entry name" value="NAD(P)-binding Rossmann-like Domain"/>
    <property type="match status" value="1"/>
</dbReference>
<comment type="caution">
    <text evidence="11">The sequence shown here is derived from an EMBL/GenBank/DDBJ whole genome shotgun (WGS) entry which is preliminary data.</text>
</comment>
<dbReference type="EMBL" id="WJHE01000459">
    <property type="protein sequence ID" value="MST33028.1"/>
    <property type="molecule type" value="Genomic_DNA"/>
</dbReference>
<dbReference type="Proteomes" id="UP000437736">
    <property type="component" value="Unassembled WGS sequence"/>
</dbReference>
<dbReference type="Pfam" id="PF01450">
    <property type="entry name" value="KARI_C"/>
    <property type="match status" value="1"/>
</dbReference>
<feature type="binding site" evidence="8">
    <location>
        <position position="213"/>
    </location>
    <ligand>
        <name>Mg(2+)</name>
        <dbReference type="ChEBI" id="CHEBI:18420"/>
        <label>1</label>
    </ligand>
</feature>
<evidence type="ECO:0000259" key="10">
    <source>
        <dbReference type="PROSITE" id="PS51851"/>
    </source>
</evidence>
<feature type="binding site" evidence="8">
    <location>
        <position position="217"/>
    </location>
    <ligand>
        <name>Mg(2+)</name>
        <dbReference type="ChEBI" id="CHEBI:18420"/>
        <label>1</label>
    </ligand>
</feature>
<reference evidence="11 12" key="1">
    <citation type="submission" date="2019-11" db="EMBL/GenBank/DDBJ databases">
        <title>Acidiferrimicrobium australis gen. nov., sp. nov., an acidophilic and obligately heterotrophic, member of the Actinobacteria that catalyses dissimilatory oxido- reduction of iron isolated from metal-rich acidic water in Chile.</title>
        <authorList>
            <person name="Gonzalez D."/>
            <person name="Huber K."/>
            <person name="Hedrich S."/>
            <person name="Rojas-Villalobos C."/>
            <person name="Quatrini R."/>
            <person name="Dinamarca M.A."/>
            <person name="Schwarz A."/>
            <person name="Canales C."/>
            <person name="Nancucheo I."/>
        </authorList>
    </citation>
    <scope>NUCLEOTIDE SEQUENCE [LARGE SCALE GENOMIC DNA]</scope>
    <source>
        <strain evidence="11 12">USS-CCA1</strain>
    </source>
</reference>
<sequence length="346" mass="38050">MPWPSWQADDPTDRKRDSAVLNQVYRDDDADLRHLSGRTVAVLGYGIQGRAQALCLRDSQVQVLVGTSSSPGQPSWEAAELDGFPVMSIAEATKRADVLDFLVADPAQPTVYEESIGGNLSAGQTLVFGHGFNVLYGLIQPPADVNVTLFVPNGPGHVVREKYLAGSGIYGAVAVEQDATGDAMDVVLAVAKGVGSTRVGVVEVDFCSETEGDNFEEQVLYGGTIALMRATFEVMVEHGYPPYFAYAKAIRSLRSVVDVMDDLGIEEYISRRSSRTCEFAVRMTGPRVVNRAEIERVFEETSRGDFAADWVTEWQRGMMHLHRMRRTGAASQMEQVGREWRDTFGR</sequence>
<dbReference type="InterPro" id="IPR000506">
    <property type="entry name" value="KARI_C"/>
</dbReference>
<dbReference type="GO" id="GO:0016491">
    <property type="term" value="F:oxidoreductase activity"/>
    <property type="evidence" value="ECO:0007669"/>
    <property type="project" value="UniProtKB-KW"/>
</dbReference>
<dbReference type="InterPro" id="IPR013116">
    <property type="entry name" value="KARI_N"/>
</dbReference>
<evidence type="ECO:0000256" key="5">
    <source>
        <dbReference type="ARBA" id="ARBA00023002"/>
    </source>
</evidence>
<feature type="domain" description="KARI N-terminal Rossmann" evidence="9">
    <location>
        <begin position="21"/>
        <end position="204"/>
    </location>
</feature>
<proteinExistence type="inferred from homology"/>
<feature type="binding site" evidence="8">
    <location>
        <position position="213"/>
    </location>
    <ligand>
        <name>Mg(2+)</name>
        <dbReference type="ChEBI" id="CHEBI:18420"/>
        <label>2</label>
    </ligand>
</feature>
<evidence type="ECO:0000313" key="12">
    <source>
        <dbReference type="Proteomes" id="UP000437736"/>
    </source>
</evidence>
<dbReference type="NCBIfam" id="TIGR00465">
    <property type="entry name" value="ilvC"/>
    <property type="match status" value="1"/>
</dbReference>
<keyword evidence="8" id="KW-0460">Magnesium</keyword>
<gene>
    <name evidence="11" type="primary">ilvC</name>
    <name evidence="11" type="ORF">GHK86_09890</name>
</gene>
<dbReference type="InterPro" id="IPR036291">
    <property type="entry name" value="NAD(P)-bd_dom_sf"/>
</dbReference>
<keyword evidence="8" id="KW-0479">Metal-binding</keyword>
<comment type="pathway">
    <text evidence="1">Amino-acid biosynthesis; L-valine biosynthesis; L-valine from pyruvate: step 2/4.</text>
</comment>
<dbReference type="PROSITE" id="PS51851">
    <property type="entry name" value="KARI_C"/>
    <property type="match status" value="1"/>
</dbReference>
<feature type="domain" description="KARI C-terminal knotted" evidence="10">
    <location>
        <begin position="205"/>
        <end position="346"/>
    </location>
</feature>
<dbReference type="SUPFAM" id="SSF48179">
    <property type="entry name" value="6-phosphogluconate dehydrogenase C-terminal domain-like"/>
    <property type="match status" value="1"/>
</dbReference>
<evidence type="ECO:0000256" key="1">
    <source>
        <dbReference type="ARBA" id="ARBA00004864"/>
    </source>
</evidence>
<evidence type="ECO:0000313" key="11">
    <source>
        <dbReference type="EMBL" id="MST33028.1"/>
    </source>
</evidence>
<keyword evidence="5 8" id="KW-0560">Oxidoreductase</keyword>
<comment type="caution">
    <text evidence="8">Lacks conserved residue(s) required for the propagation of feature annotation.</text>
</comment>
<keyword evidence="6 8" id="KW-0100">Branched-chain amino acid biosynthesis</keyword>
<name>A0ABW9QUA6_9ACTN</name>
<dbReference type="SUPFAM" id="SSF51735">
    <property type="entry name" value="NAD(P)-binding Rossmann-fold domains"/>
    <property type="match status" value="1"/>
</dbReference>
<dbReference type="InterPro" id="IPR013023">
    <property type="entry name" value="KARI"/>
</dbReference>
<evidence type="ECO:0000256" key="3">
    <source>
        <dbReference type="ARBA" id="ARBA00010318"/>
    </source>
</evidence>
<dbReference type="PANTHER" id="PTHR21371">
    <property type="entry name" value="KETOL-ACID REDUCTOISOMERASE, MITOCHONDRIAL"/>
    <property type="match status" value="1"/>
</dbReference>
<evidence type="ECO:0000259" key="9">
    <source>
        <dbReference type="PROSITE" id="PS51850"/>
    </source>
</evidence>
<organism evidence="11 12">
    <name type="scientific">Acidiferrimicrobium australe</name>
    <dbReference type="NCBI Taxonomy" id="2664430"/>
    <lineage>
        <taxon>Bacteria</taxon>
        <taxon>Bacillati</taxon>
        <taxon>Actinomycetota</taxon>
        <taxon>Acidimicrobiia</taxon>
        <taxon>Acidimicrobiales</taxon>
        <taxon>Acidimicrobiaceae</taxon>
        <taxon>Acidiferrimicrobium</taxon>
    </lineage>
</organism>
<dbReference type="EC" id="1.1.1.86" evidence="7"/>
<comment type="pathway">
    <text evidence="2">Amino-acid biosynthesis; L-isoleucine biosynthesis; L-isoleucine from 2-oxobutanoate: step 2/4.</text>
</comment>
<dbReference type="InterPro" id="IPR008927">
    <property type="entry name" value="6-PGluconate_DH-like_C_sf"/>
</dbReference>
<dbReference type="PROSITE" id="PS51850">
    <property type="entry name" value="KARI_N"/>
    <property type="match status" value="1"/>
</dbReference>
<dbReference type="Pfam" id="PF07991">
    <property type="entry name" value="KARI_N"/>
    <property type="match status" value="1"/>
</dbReference>
<dbReference type="Gene3D" id="6.10.240.10">
    <property type="match status" value="1"/>
</dbReference>
<evidence type="ECO:0000256" key="2">
    <source>
        <dbReference type="ARBA" id="ARBA00004885"/>
    </source>
</evidence>
<comment type="similarity">
    <text evidence="3 8">Belongs to the ketol-acid reductoisomerase family.</text>
</comment>
<dbReference type="PANTHER" id="PTHR21371:SF1">
    <property type="entry name" value="KETOL-ACID REDUCTOISOMERASE, MITOCHONDRIAL"/>
    <property type="match status" value="1"/>
</dbReference>
<protein>
    <recommendedName>
        <fullName evidence="7">Ketol-acid reductoisomerase</fullName>
        <ecNumber evidence="7">1.1.1.86</ecNumber>
    </recommendedName>
</protein>